<keyword evidence="6 7" id="KW-0472">Membrane</keyword>
<keyword evidence="3" id="KW-1003">Cell membrane</keyword>
<evidence type="ECO:0000256" key="6">
    <source>
        <dbReference type="ARBA" id="ARBA00023136"/>
    </source>
</evidence>
<dbReference type="Pfam" id="PF21082">
    <property type="entry name" value="MS_channel_3rd"/>
    <property type="match status" value="1"/>
</dbReference>
<evidence type="ECO:0000259" key="9">
    <source>
        <dbReference type="Pfam" id="PF21082"/>
    </source>
</evidence>
<dbReference type="GO" id="GO:0005886">
    <property type="term" value="C:plasma membrane"/>
    <property type="evidence" value="ECO:0007669"/>
    <property type="project" value="UniProtKB-SubCell"/>
</dbReference>
<dbReference type="InterPro" id="IPR045276">
    <property type="entry name" value="YbiO_bact"/>
</dbReference>
<dbReference type="InterPro" id="IPR023408">
    <property type="entry name" value="MscS_beta-dom_sf"/>
</dbReference>
<proteinExistence type="inferred from homology"/>
<evidence type="ECO:0000256" key="4">
    <source>
        <dbReference type="ARBA" id="ARBA00022692"/>
    </source>
</evidence>
<keyword evidence="5 7" id="KW-1133">Transmembrane helix</keyword>
<evidence type="ECO:0000256" key="3">
    <source>
        <dbReference type="ARBA" id="ARBA00022475"/>
    </source>
</evidence>
<dbReference type="FunFam" id="2.30.30.60:FF:000001">
    <property type="entry name" value="MscS Mechanosensitive ion channel"/>
    <property type="match status" value="1"/>
</dbReference>
<feature type="domain" description="Mechanosensitive ion channel MscS" evidence="8">
    <location>
        <begin position="105"/>
        <end position="170"/>
    </location>
</feature>
<dbReference type="Gene3D" id="1.10.287.1260">
    <property type="match status" value="1"/>
</dbReference>
<feature type="domain" description="Mechanosensitive ion channel transmembrane helices 2/3" evidence="10">
    <location>
        <begin position="64"/>
        <end position="104"/>
    </location>
</feature>
<feature type="transmembrane region" description="Helical" evidence="7">
    <location>
        <begin position="14"/>
        <end position="36"/>
    </location>
</feature>
<reference evidence="12" key="1">
    <citation type="submission" date="2015-01" db="EMBL/GenBank/DDBJ databases">
        <authorList>
            <person name="Manzoor Shahid"/>
            <person name="Zubair Saima"/>
        </authorList>
    </citation>
    <scope>NUCLEOTIDE SEQUENCE [LARGE SCALE GENOMIC DNA]</scope>
    <source>
        <strain evidence="12">Sp3</strain>
    </source>
</reference>
<sequence>MALNFLDIPAGARVALHMAIIILTIAIIGKIGVRLIDSLMRPERLPGAWDERRVNTLRGLARSLLKYTLYFIGGVMLLDELGVPTTSILAGAGILGLAVGFGAQNLVRDVITGFFILFEDQFAVGDYVTFSGVTGTVTEMGLRVTRVQSWTGEIHIIPNGKIEQVTNYSRGGMGVLLEVDVAYEVELDHAIEIINSVCHEMAQEKADQVIEEPQVLGVTELSPSGVTIQIFGKVNPMQQWGFARELRKRIKDAFDREGIEIPYPHRVIISKQGKGEENGPEAL</sequence>
<dbReference type="InterPro" id="IPR011066">
    <property type="entry name" value="MscS_channel_C_sf"/>
</dbReference>
<dbReference type="InterPro" id="IPR049278">
    <property type="entry name" value="MS_channel_C"/>
</dbReference>
<organism evidence="11 12">
    <name type="scientific">Syntrophaceticus schinkii</name>
    <dbReference type="NCBI Taxonomy" id="499207"/>
    <lineage>
        <taxon>Bacteria</taxon>
        <taxon>Bacillati</taxon>
        <taxon>Bacillota</taxon>
        <taxon>Clostridia</taxon>
        <taxon>Thermoanaerobacterales</taxon>
        <taxon>Thermoanaerobacterales Family III. Incertae Sedis</taxon>
        <taxon>Syntrophaceticus</taxon>
    </lineage>
</organism>
<dbReference type="InterPro" id="IPR011014">
    <property type="entry name" value="MscS_channel_TM-2"/>
</dbReference>
<dbReference type="InterPro" id="IPR006685">
    <property type="entry name" value="MscS_channel_2nd"/>
</dbReference>
<accession>A0A0B7MKK8</accession>
<dbReference type="PANTHER" id="PTHR30460:SF0">
    <property type="entry name" value="MODERATE CONDUCTANCE MECHANOSENSITIVE CHANNEL YBIO"/>
    <property type="match status" value="1"/>
</dbReference>
<feature type="transmembrane region" description="Helical" evidence="7">
    <location>
        <begin position="57"/>
        <end position="76"/>
    </location>
</feature>
<feature type="transmembrane region" description="Helical" evidence="7">
    <location>
        <begin position="88"/>
        <end position="107"/>
    </location>
</feature>
<protein>
    <submittedName>
        <fullName evidence="11">Uncharacterized MscS family protein YkuT</fullName>
    </submittedName>
</protein>
<name>A0A0B7MKK8_9FIRM</name>
<dbReference type="Gene3D" id="3.30.70.100">
    <property type="match status" value="1"/>
</dbReference>
<gene>
    <name evidence="11" type="primary">ykuT</name>
    <name evidence="11" type="ORF">SSCH_970008</name>
</gene>
<evidence type="ECO:0000313" key="11">
    <source>
        <dbReference type="EMBL" id="CEO90585.1"/>
    </source>
</evidence>
<dbReference type="SUPFAM" id="SSF82689">
    <property type="entry name" value="Mechanosensitive channel protein MscS (YggB), C-terminal domain"/>
    <property type="match status" value="1"/>
</dbReference>
<dbReference type="OrthoDB" id="9809206at2"/>
<evidence type="ECO:0000256" key="7">
    <source>
        <dbReference type="SAM" id="Phobius"/>
    </source>
</evidence>
<dbReference type="RefSeq" id="WP_044666318.1">
    <property type="nucleotide sequence ID" value="NZ_CDRZ01000299.1"/>
</dbReference>
<dbReference type="EMBL" id="CDRZ01000299">
    <property type="protein sequence ID" value="CEO90585.1"/>
    <property type="molecule type" value="Genomic_DNA"/>
</dbReference>
<comment type="similarity">
    <text evidence="2">Belongs to the MscS (TC 1.A.23) family.</text>
</comment>
<dbReference type="Gene3D" id="2.30.30.60">
    <property type="match status" value="1"/>
</dbReference>
<evidence type="ECO:0000313" key="12">
    <source>
        <dbReference type="Proteomes" id="UP000046155"/>
    </source>
</evidence>
<dbReference type="PANTHER" id="PTHR30460">
    <property type="entry name" value="MODERATE CONDUCTANCE MECHANOSENSITIVE CHANNEL YBIO"/>
    <property type="match status" value="1"/>
</dbReference>
<evidence type="ECO:0000256" key="1">
    <source>
        <dbReference type="ARBA" id="ARBA00004651"/>
    </source>
</evidence>
<dbReference type="Pfam" id="PF00924">
    <property type="entry name" value="MS_channel_2nd"/>
    <property type="match status" value="1"/>
</dbReference>
<dbReference type="SUPFAM" id="SSF82861">
    <property type="entry name" value="Mechanosensitive channel protein MscS (YggB), transmembrane region"/>
    <property type="match status" value="1"/>
</dbReference>
<keyword evidence="12" id="KW-1185">Reference proteome</keyword>
<evidence type="ECO:0000256" key="5">
    <source>
        <dbReference type="ARBA" id="ARBA00022989"/>
    </source>
</evidence>
<evidence type="ECO:0000256" key="2">
    <source>
        <dbReference type="ARBA" id="ARBA00008017"/>
    </source>
</evidence>
<evidence type="ECO:0000259" key="8">
    <source>
        <dbReference type="Pfam" id="PF00924"/>
    </source>
</evidence>
<evidence type="ECO:0000259" key="10">
    <source>
        <dbReference type="Pfam" id="PF21088"/>
    </source>
</evidence>
<dbReference type="Pfam" id="PF21088">
    <property type="entry name" value="MS_channel_1st"/>
    <property type="match status" value="1"/>
</dbReference>
<dbReference type="Proteomes" id="UP000046155">
    <property type="component" value="Unassembled WGS sequence"/>
</dbReference>
<dbReference type="SUPFAM" id="SSF50182">
    <property type="entry name" value="Sm-like ribonucleoproteins"/>
    <property type="match status" value="1"/>
</dbReference>
<feature type="domain" description="Mechanosensitive ion channel MscS C-terminal" evidence="9">
    <location>
        <begin position="177"/>
        <end position="261"/>
    </location>
</feature>
<dbReference type="InterPro" id="IPR010920">
    <property type="entry name" value="LSM_dom_sf"/>
</dbReference>
<keyword evidence="4 7" id="KW-0812">Transmembrane</keyword>
<dbReference type="AlphaFoldDB" id="A0A0B7MKK8"/>
<dbReference type="InterPro" id="IPR049142">
    <property type="entry name" value="MS_channel_1st"/>
</dbReference>
<comment type="subcellular location">
    <subcellularLocation>
        <location evidence="1">Cell membrane</location>
        <topology evidence="1">Multi-pass membrane protein</topology>
    </subcellularLocation>
</comment>
<dbReference type="GO" id="GO:0008381">
    <property type="term" value="F:mechanosensitive monoatomic ion channel activity"/>
    <property type="evidence" value="ECO:0007669"/>
    <property type="project" value="InterPro"/>
</dbReference>